<dbReference type="Pfam" id="PF03544">
    <property type="entry name" value="TonB_C"/>
    <property type="match status" value="1"/>
</dbReference>
<evidence type="ECO:0000313" key="12">
    <source>
        <dbReference type="EMBL" id="CEN55370.1"/>
    </source>
</evidence>
<evidence type="ECO:0000256" key="1">
    <source>
        <dbReference type="ARBA" id="ARBA00004383"/>
    </source>
</evidence>
<dbReference type="PROSITE" id="PS52015">
    <property type="entry name" value="TONB_CTD"/>
    <property type="match status" value="1"/>
</dbReference>
<dbReference type="GO" id="GO:0005886">
    <property type="term" value="C:plasma membrane"/>
    <property type="evidence" value="ECO:0007669"/>
    <property type="project" value="UniProtKB-SubCell"/>
</dbReference>
<proteinExistence type="inferred from homology"/>
<evidence type="ECO:0000256" key="5">
    <source>
        <dbReference type="ARBA" id="ARBA00022519"/>
    </source>
</evidence>
<dbReference type="KEGG" id="mbac:BN1209_0317"/>
<dbReference type="NCBIfam" id="TIGR01352">
    <property type="entry name" value="tonB_Cterm"/>
    <property type="match status" value="1"/>
</dbReference>
<dbReference type="GO" id="GO:0055085">
    <property type="term" value="P:transmembrane transport"/>
    <property type="evidence" value="ECO:0007669"/>
    <property type="project" value="InterPro"/>
</dbReference>
<dbReference type="InterPro" id="IPR037682">
    <property type="entry name" value="TonB_C"/>
</dbReference>
<comment type="subcellular location">
    <subcellularLocation>
        <location evidence="1">Cell inner membrane</location>
        <topology evidence="1">Single-pass membrane protein</topology>
        <orientation evidence="1">Periplasmic side</orientation>
    </subcellularLocation>
</comment>
<accession>A0A0B7IXX6</accession>
<keyword evidence="13" id="KW-1185">Reference proteome</keyword>
<sequence length="250" mass="27215">MSSTFSFNINPFGKAESGLNLSAPKTHELSTSKFMVLSAIAHLVAALLLFQQVNITPTNLNSFQSPITIKLMNESKNLIAPSEPIVQKVSPKVQESPVISAHEISTFTIPEKPQVSHKDLAPKNPLETEIKTDQSSGPITSEPPRKGEEKAEPNPVYVAPKFGADYLRNPAPEYPGMARRRGEQGKVLLKVFVSVQGNAEKVLLEKGSGYELLDKSAIDVVKTWKFIPASSNNQPVSGVVIVPIRFSLDS</sequence>
<evidence type="ECO:0000256" key="3">
    <source>
        <dbReference type="ARBA" id="ARBA00022448"/>
    </source>
</evidence>
<dbReference type="Gene3D" id="3.30.1150.10">
    <property type="match status" value="1"/>
</dbReference>
<dbReference type="OrthoDB" id="9792439at2"/>
<organism evidence="12 13">
    <name type="scientific">Candidatus Methylopumilus turicensis</name>
    <dbReference type="NCBI Taxonomy" id="1581680"/>
    <lineage>
        <taxon>Bacteria</taxon>
        <taxon>Pseudomonadati</taxon>
        <taxon>Pseudomonadota</taxon>
        <taxon>Betaproteobacteria</taxon>
        <taxon>Nitrosomonadales</taxon>
        <taxon>Methylophilaceae</taxon>
        <taxon>Candidatus Methylopumilus</taxon>
    </lineage>
</organism>
<comment type="similarity">
    <text evidence="2">Belongs to the TonB family.</text>
</comment>
<protein>
    <recommendedName>
        <fullName evidence="11">TonB C-terminal domain-containing protein</fullName>
    </recommendedName>
</protein>
<dbReference type="InterPro" id="IPR051045">
    <property type="entry name" value="TonB-dependent_transducer"/>
</dbReference>
<evidence type="ECO:0000256" key="6">
    <source>
        <dbReference type="ARBA" id="ARBA00022692"/>
    </source>
</evidence>
<evidence type="ECO:0000259" key="11">
    <source>
        <dbReference type="PROSITE" id="PS52015"/>
    </source>
</evidence>
<evidence type="ECO:0000256" key="2">
    <source>
        <dbReference type="ARBA" id="ARBA00006555"/>
    </source>
</evidence>
<gene>
    <name evidence="12" type="ORF">BN1209_0317</name>
</gene>
<keyword evidence="8" id="KW-1133">Transmembrane helix</keyword>
<dbReference type="PANTHER" id="PTHR33446:SF2">
    <property type="entry name" value="PROTEIN TONB"/>
    <property type="match status" value="1"/>
</dbReference>
<evidence type="ECO:0000256" key="10">
    <source>
        <dbReference type="SAM" id="MobiDB-lite"/>
    </source>
</evidence>
<feature type="domain" description="TonB C-terminal" evidence="11">
    <location>
        <begin position="159"/>
        <end position="250"/>
    </location>
</feature>
<feature type="compositionally biased region" description="Basic and acidic residues" evidence="10">
    <location>
        <begin position="143"/>
        <end position="152"/>
    </location>
</feature>
<keyword evidence="7" id="KW-0653">Protein transport</keyword>
<dbReference type="STRING" id="1581680.BN1209_0317"/>
<evidence type="ECO:0000256" key="7">
    <source>
        <dbReference type="ARBA" id="ARBA00022927"/>
    </source>
</evidence>
<evidence type="ECO:0000313" key="13">
    <source>
        <dbReference type="Proteomes" id="UP000056322"/>
    </source>
</evidence>
<dbReference type="PANTHER" id="PTHR33446">
    <property type="entry name" value="PROTEIN TONB-RELATED"/>
    <property type="match status" value="1"/>
</dbReference>
<keyword evidence="5" id="KW-0997">Cell inner membrane</keyword>
<dbReference type="SUPFAM" id="SSF74653">
    <property type="entry name" value="TolA/TonB C-terminal domain"/>
    <property type="match status" value="1"/>
</dbReference>
<keyword evidence="6" id="KW-0812">Transmembrane</keyword>
<reference evidence="13" key="1">
    <citation type="submission" date="2014-12" db="EMBL/GenBank/DDBJ databases">
        <authorList>
            <person name="Salcher M.M."/>
        </authorList>
    </citation>
    <scope>NUCLEOTIDE SEQUENCE [LARGE SCALE GENOMIC DNA]</scope>
    <source>
        <strain evidence="13">MMS-10A-171</strain>
    </source>
</reference>
<dbReference type="HOGENOM" id="CLU_076057_2_0_4"/>
<keyword evidence="3" id="KW-0813">Transport</keyword>
<dbReference type="EMBL" id="LN794158">
    <property type="protein sequence ID" value="CEN55370.1"/>
    <property type="molecule type" value="Genomic_DNA"/>
</dbReference>
<evidence type="ECO:0000256" key="9">
    <source>
        <dbReference type="ARBA" id="ARBA00023136"/>
    </source>
</evidence>
<dbReference type="Proteomes" id="UP000056322">
    <property type="component" value="Chromosome 1"/>
</dbReference>
<keyword evidence="9" id="KW-0472">Membrane</keyword>
<dbReference type="GO" id="GO:0015031">
    <property type="term" value="P:protein transport"/>
    <property type="evidence" value="ECO:0007669"/>
    <property type="project" value="UniProtKB-KW"/>
</dbReference>
<feature type="region of interest" description="Disordered" evidence="10">
    <location>
        <begin position="127"/>
        <end position="154"/>
    </location>
</feature>
<evidence type="ECO:0000256" key="8">
    <source>
        <dbReference type="ARBA" id="ARBA00022989"/>
    </source>
</evidence>
<keyword evidence="4" id="KW-1003">Cell membrane</keyword>
<dbReference type="AlphaFoldDB" id="A0A0B7IXX6"/>
<name>A0A0B7IXX6_9PROT</name>
<dbReference type="RefSeq" id="WP_052661067.1">
    <property type="nucleotide sequence ID" value="NZ_LN794158.1"/>
</dbReference>
<dbReference type="InterPro" id="IPR006260">
    <property type="entry name" value="TonB/TolA_C"/>
</dbReference>
<evidence type="ECO:0000256" key="4">
    <source>
        <dbReference type="ARBA" id="ARBA00022475"/>
    </source>
</evidence>